<dbReference type="RefSeq" id="WP_255238797.1">
    <property type="nucleotide sequence ID" value="NZ_CP101397.1"/>
</dbReference>
<reference evidence="3" key="1">
    <citation type="submission" date="2022-07" db="EMBL/GenBank/DDBJ databases">
        <title>Genomic of Streptomyces cavourensis F2.</title>
        <authorList>
            <person name="Hu S."/>
            <person name="Liang W."/>
        </authorList>
    </citation>
    <scope>NUCLEOTIDE SEQUENCE</scope>
    <source>
        <strain evidence="3">F2</strain>
    </source>
</reference>
<gene>
    <name evidence="3" type="ORF">NLU04_07550</name>
</gene>
<feature type="transmembrane region" description="Helical" evidence="2">
    <location>
        <begin position="75"/>
        <end position="97"/>
    </location>
</feature>
<feature type="transmembrane region" description="Helical" evidence="2">
    <location>
        <begin position="161"/>
        <end position="183"/>
    </location>
</feature>
<organism evidence="3 4">
    <name type="scientific">Streptomyces cavourensis</name>
    <dbReference type="NCBI Taxonomy" id="67258"/>
    <lineage>
        <taxon>Bacteria</taxon>
        <taxon>Bacillati</taxon>
        <taxon>Actinomycetota</taxon>
        <taxon>Actinomycetes</taxon>
        <taxon>Kitasatosporales</taxon>
        <taxon>Streptomycetaceae</taxon>
        <taxon>Streptomyces</taxon>
    </lineage>
</organism>
<name>A0ABY5F3S4_9ACTN</name>
<keyword evidence="2" id="KW-1133">Transmembrane helix</keyword>
<proteinExistence type="predicted"/>
<dbReference type="Proteomes" id="UP001058236">
    <property type="component" value="Chromosome"/>
</dbReference>
<feature type="compositionally biased region" description="Pro residues" evidence="1">
    <location>
        <begin position="36"/>
        <end position="73"/>
    </location>
</feature>
<keyword evidence="4" id="KW-1185">Reference proteome</keyword>
<evidence type="ECO:0000256" key="2">
    <source>
        <dbReference type="SAM" id="Phobius"/>
    </source>
</evidence>
<feature type="transmembrane region" description="Helical" evidence="2">
    <location>
        <begin position="104"/>
        <end position="120"/>
    </location>
</feature>
<keyword evidence="2" id="KW-0812">Transmembrane</keyword>
<accession>A0ABY5F3S4</accession>
<evidence type="ECO:0000313" key="4">
    <source>
        <dbReference type="Proteomes" id="UP001058236"/>
    </source>
</evidence>
<feature type="transmembrane region" description="Helical" evidence="2">
    <location>
        <begin position="126"/>
        <end position="149"/>
    </location>
</feature>
<evidence type="ECO:0000256" key="1">
    <source>
        <dbReference type="SAM" id="MobiDB-lite"/>
    </source>
</evidence>
<sequence>MSADDGRGAAGQDAGGQGADGRGQGAASGAGAGGAVPPPPAGPPGFGSPPSGPSSFGAPPPPDRPPAVGPPPAGAGLRAVGAGLLNLSGLGLGYALLGRWGRAVACWVATGVLLLVALPAEPDGVPARWVVVYGVLVVLAAVDGGRIALRSAVGGSWRPVVAVGLGVVLLAVPAGGVVAYGAARDEAREEMLLDRLESGDRRVAAAAGQPFGAAKGEYEKALDVYRALDRDHPGSRAAGLVPERLKDYYDAVSSPYADKRHCQAVEPLTYLRSLPGTVDRKLLGELAEWPDGPLAESLYACGVSRLGGGSSGGAAEFGELLRTFPESAPARQVAPVLGERIDGRVAEVKGDDPCAAVEALRGLRTTVAALPAQQVPGLSAKAGKGVQDGDYACGVDRFEEGEFSQAKLTLDRFARTYRSDGRAAQARKIAIAAEIAAARPAAGKRLPPSGNPGGPRMELVISNDAPNGVEVLYTGPVTGTVTLKPCGDCKRYSAATGSTRACKVSGRNYPKARLQLPAGDYHFLYKHGTGASSRVDSYAAGSKVRPGYTYTSCTYVIERSLLEPRLPTLPDLLEPTSLSLPRAGSSR</sequence>
<dbReference type="EMBL" id="CP101397">
    <property type="protein sequence ID" value="UTR78312.1"/>
    <property type="molecule type" value="Genomic_DNA"/>
</dbReference>
<keyword evidence="2" id="KW-0472">Membrane</keyword>
<evidence type="ECO:0000313" key="3">
    <source>
        <dbReference type="EMBL" id="UTR78312.1"/>
    </source>
</evidence>
<feature type="compositionally biased region" description="Gly residues" evidence="1">
    <location>
        <begin position="13"/>
        <end position="34"/>
    </location>
</feature>
<feature type="region of interest" description="Disordered" evidence="1">
    <location>
        <begin position="1"/>
        <end position="73"/>
    </location>
</feature>
<evidence type="ECO:0008006" key="5">
    <source>
        <dbReference type="Google" id="ProtNLM"/>
    </source>
</evidence>
<protein>
    <recommendedName>
        <fullName evidence="5">Tetratricopeptide repeat protein</fullName>
    </recommendedName>
</protein>